<sequence length="104" mass="11600">MMAAFLFRAEIMLFFNPFHHNTVNISIIYTNLIALFAAAIYNIYNIYSAKERFNGLYDSERSSGKMGNYSTPGAGALRTGQDTGCCSVWDYLGDTQGCDEAQGW</sequence>
<keyword evidence="1" id="KW-0812">Transmembrane</keyword>
<reference evidence="2 3" key="1">
    <citation type="submission" date="2019-09" db="EMBL/GenBank/DDBJ databases">
        <title>Genome sequence of Clostridium sp. EA1.</title>
        <authorList>
            <person name="Poehlein A."/>
            <person name="Bengelsdorf F.R."/>
            <person name="Daniel R."/>
        </authorList>
    </citation>
    <scope>NUCLEOTIDE SEQUENCE [LARGE SCALE GENOMIC DNA]</scope>
    <source>
        <strain evidence="2 3">EA1</strain>
    </source>
</reference>
<comment type="caution">
    <text evidence="2">The sequence shown here is derived from an EMBL/GenBank/DDBJ whole genome shotgun (WGS) entry which is preliminary data.</text>
</comment>
<evidence type="ECO:0000313" key="3">
    <source>
        <dbReference type="Proteomes" id="UP000469440"/>
    </source>
</evidence>
<keyword evidence="3" id="KW-1185">Reference proteome</keyword>
<protein>
    <submittedName>
        <fullName evidence="2">Uncharacterized protein</fullName>
    </submittedName>
</protein>
<keyword evidence="1" id="KW-0472">Membrane</keyword>
<gene>
    <name evidence="2" type="ORF">CAFE_09090</name>
</gene>
<feature type="transmembrane region" description="Helical" evidence="1">
    <location>
        <begin position="23"/>
        <end position="44"/>
    </location>
</feature>
<dbReference type="Proteomes" id="UP000469440">
    <property type="component" value="Unassembled WGS sequence"/>
</dbReference>
<evidence type="ECO:0000256" key="1">
    <source>
        <dbReference type="SAM" id="Phobius"/>
    </source>
</evidence>
<accession>A0A6N8HWN0</accession>
<name>A0A6N8HWN0_9FIRM</name>
<dbReference type="AlphaFoldDB" id="A0A6N8HWN0"/>
<dbReference type="EMBL" id="VWXL01000021">
    <property type="protein sequence ID" value="MVB10231.1"/>
    <property type="molecule type" value="Genomic_DNA"/>
</dbReference>
<evidence type="ECO:0000313" key="2">
    <source>
        <dbReference type="EMBL" id="MVB10231.1"/>
    </source>
</evidence>
<keyword evidence="1" id="KW-1133">Transmembrane helix</keyword>
<organism evidence="2 3">
    <name type="scientific">Caproicibacter fermentans</name>
    <dbReference type="NCBI Taxonomy" id="2576756"/>
    <lineage>
        <taxon>Bacteria</taxon>
        <taxon>Bacillati</taxon>
        <taxon>Bacillota</taxon>
        <taxon>Clostridia</taxon>
        <taxon>Eubacteriales</taxon>
        <taxon>Acutalibacteraceae</taxon>
        <taxon>Caproicibacter</taxon>
    </lineage>
</organism>
<proteinExistence type="predicted"/>